<reference evidence="1" key="1">
    <citation type="submission" date="2020-01" db="EMBL/GenBank/DDBJ databases">
        <authorList>
            <person name="Meier V. D."/>
            <person name="Meier V D."/>
        </authorList>
    </citation>
    <scope>NUCLEOTIDE SEQUENCE</scope>
    <source>
        <strain evidence="1">HLG_WM_MAG_09</strain>
    </source>
</reference>
<sequence>MPFHGVRPERQYLFNPTPVTDIAVNDVNAWRLNSNHRHIYNKLHVALSQGLNAAPCGVNPLLSGLNADDPCFVKPITNLGGMSLNTFSTSAQALSQSTLHLPENKAGNCAAGSFWCEFLEGPQTSSDVLIHDGQPVWYAHTRAASEKNRNRPIYWEIGADCEHLEPAIERFVQREMVSYTGLCNVEMIGESIIEVHLRGSNAFFDYYCAGFMAAWVNLVDNDSWEGLEPIKQGCLYSMFGDWSLPDNTETLVEARGARLYRDGMMADRVGIIFAEQPASAGEIELMLRNRSQDQ</sequence>
<organism evidence="1">
    <name type="scientific">uncultured Thiotrichaceae bacterium</name>
    <dbReference type="NCBI Taxonomy" id="298394"/>
    <lineage>
        <taxon>Bacteria</taxon>
        <taxon>Pseudomonadati</taxon>
        <taxon>Pseudomonadota</taxon>
        <taxon>Gammaproteobacteria</taxon>
        <taxon>Thiotrichales</taxon>
        <taxon>Thiotrichaceae</taxon>
        <taxon>environmental samples</taxon>
    </lineage>
</organism>
<dbReference type="AlphaFoldDB" id="A0A6S6T878"/>
<proteinExistence type="predicted"/>
<protein>
    <submittedName>
        <fullName evidence="1">Uncharacterized protein</fullName>
    </submittedName>
</protein>
<name>A0A6S6T878_9GAMM</name>
<evidence type="ECO:0000313" key="1">
    <source>
        <dbReference type="EMBL" id="CAA6819491.1"/>
    </source>
</evidence>
<dbReference type="EMBL" id="CACVAT010000330">
    <property type="protein sequence ID" value="CAA6819491.1"/>
    <property type="molecule type" value="Genomic_DNA"/>
</dbReference>
<accession>A0A6S6T878</accession>
<gene>
    <name evidence="1" type="ORF">HELGO_WM15324</name>
</gene>